<dbReference type="GO" id="GO:0015386">
    <property type="term" value="F:potassium:proton antiporter activity"/>
    <property type="evidence" value="ECO:0007669"/>
    <property type="project" value="TreeGrafter"/>
</dbReference>
<evidence type="ECO:0000259" key="12">
    <source>
        <dbReference type="Pfam" id="PF00999"/>
    </source>
</evidence>
<feature type="transmembrane region" description="Helical" evidence="10">
    <location>
        <begin position="116"/>
        <end position="143"/>
    </location>
</feature>
<feature type="domain" description="Cation/H+ exchanger transmembrane" evidence="12">
    <location>
        <begin position="110"/>
        <end position="441"/>
    </location>
</feature>
<feature type="transmembrane region" description="Helical" evidence="10">
    <location>
        <begin position="384"/>
        <end position="404"/>
    </location>
</feature>
<evidence type="ECO:0000256" key="10">
    <source>
        <dbReference type="SAM" id="Phobius"/>
    </source>
</evidence>
<feature type="chain" id="PRO_5043977065" description="Cation/H+ exchanger transmembrane domain-containing protein" evidence="11">
    <location>
        <begin position="19"/>
        <end position="503"/>
    </location>
</feature>
<dbReference type="Gene3D" id="6.10.140.1330">
    <property type="match status" value="1"/>
</dbReference>
<feature type="transmembrane region" description="Helical" evidence="10">
    <location>
        <begin position="424"/>
        <end position="446"/>
    </location>
</feature>
<dbReference type="InterPro" id="IPR006153">
    <property type="entry name" value="Cation/H_exchanger_TM"/>
</dbReference>
<evidence type="ECO:0000313" key="14">
    <source>
        <dbReference type="Proteomes" id="UP001146120"/>
    </source>
</evidence>
<feature type="transmembrane region" description="Helical" evidence="10">
    <location>
        <begin position="181"/>
        <end position="205"/>
    </location>
</feature>
<feature type="transmembrane region" description="Helical" evidence="10">
    <location>
        <begin position="312"/>
        <end position="332"/>
    </location>
</feature>
<keyword evidence="2" id="KW-0813">Transport</keyword>
<organism evidence="13 14">
    <name type="scientific">Lagenidium giganteum</name>
    <dbReference type="NCBI Taxonomy" id="4803"/>
    <lineage>
        <taxon>Eukaryota</taxon>
        <taxon>Sar</taxon>
        <taxon>Stramenopiles</taxon>
        <taxon>Oomycota</taxon>
        <taxon>Peronosporomycetes</taxon>
        <taxon>Pythiales</taxon>
        <taxon>Pythiaceae</taxon>
    </lineage>
</organism>
<evidence type="ECO:0000256" key="4">
    <source>
        <dbReference type="ARBA" id="ARBA00022989"/>
    </source>
</evidence>
<reference evidence="13" key="1">
    <citation type="submission" date="2022-11" db="EMBL/GenBank/DDBJ databases">
        <authorList>
            <person name="Morgan W.R."/>
            <person name="Tartar A."/>
        </authorList>
    </citation>
    <scope>NUCLEOTIDE SEQUENCE</scope>
    <source>
        <strain evidence="13">ARSEF 373</strain>
    </source>
</reference>
<keyword evidence="11" id="KW-0732">Signal</keyword>
<comment type="subcellular location">
    <subcellularLocation>
        <location evidence="1">Membrane</location>
        <topology evidence="1">Multi-pass membrane protein</topology>
    </subcellularLocation>
</comment>
<keyword evidence="4 10" id="KW-1133">Transmembrane helix</keyword>
<feature type="transmembrane region" description="Helical" evidence="10">
    <location>
        <begin position="347"/>
        <end position="372"/>
    </location>
</feature>
<feature type="transmembrane region" description="Helical" evidence="10">
    <location>
        <begin position="225"/>
        <end position="250"/>
    </location>
</feature>
<evidence type="ECO:0000256" key="1">
    <source>
        <dbReference type="ARBA" id="ARBA00004141"/>
    </source>
</evidence>
<dbReference type="PANTHER" id="PTHR10110:SF187">
    <property type="entry name" value="SODIUM_HYDROGEN EXCHANGER"/>
    <property type="match status" value="1"/>
</dbReference>
<feature type="signal peptide" evidence="11">
    <location>
        <begin position="1"/>
        <end position="18"/>
    </location>
</feature>
<reference evidence="13" key="2">
    <citation type="journal article" date="2023" name="Microbiol Resour">
        <title>Decontamination and Annotation of the Draft Genome Sequence of the Oomycete Lagenidium giganteum ARSEF 373.</title>
        <authorList>
            <person name="Morgan W.R."/>
            <person name="Tartar A."/>
        </authorList>
    </citation>
    <scope>NUCLEOTIDE SEQUENCE</scope>
    <source>
        <strain evidence="13">ARSEF 373</strain>
    </source>
</reference>
<name>A0AAV2YY05_9STRA</name>
<dbReference type="PANTHER" id="PTHR10110">
    <property type="entry name" value="SODIUM/HYDROGEN EXCHANGER"/>
    <property type="match status" value="1"/>
</dbReference>
<evidence type="ECO:0000256" key="7">
    <source>
        <dbReference type="ARBA" id="ARBA00023136"/>
    </source>
</evidence>
<dbReference type="GO" id="GO:0098719">
    <property type="term" value="P:sodium ion import across plasma membrane"/>
    <property type="evidence" value="ECO:0007669"/>
    <property type="project" value="TreeGrafter"/>
</dbReference>
<dbReference type="EMBL" id="DAKRPA010000135">
    <property type="protein sequence ID" value="DAZ97424.1"/>
    <property type="molecule type" value="Genomic_DNA"/>
</dbReference>
<gene>
    <name evidence="13" type="ORF">N0F65_009875</name>
</gene>
<feature type="transmembrane region" description="Helical" evidence="10">
    <location>
        <begin position="284"/>
        <end position="300"/>
    </location>
</feature>
<feature type="transmembrane region" description="Helical" evidence="10">
    <location>
        <begin position="37"/>
        <end position="57"/>
    </location>
</feature>
<keyword evidence="8" id="KW-0739">Sodium transport</keyword>
<accession>A0AAV2YY05</accession>
<evidence type="ECO:0000256" key="6">
    <source>
        <dbReference type="ARBA" id="ARBA00023065"/>
    </source>
</evidence>
<dbReference type="Pfam" id="PF00999">
    <property type="entry name" value="Na_H_Exchanger"/>
    <property type="match status" value="1"/>
</dbReference>
<evidence type="ECO:0000256" key="3">
    <source>
        <dbReference type="ARBA" id="ARBA00022692"/>
    </source>
</evidence>
<keyword evidence="6" id="KW-0406">Ion transport</keyword>
<dbReference type="GO" id="GO:0051453">
    <property type="term" value="P:regulation of intracellular pH"/>
    <property type="evidence" value="ECO:0007669"/>
    <property type="project" value="TreeGrafter"/>
</dbReference>
<evidence type="ECO:0000256" key="2">
    <source>
        <dbReference type="ARBA" id="ARBA00022448"/>
    </source>
</evidence>
<comment type="caution">
    <text evidence="13">The sequence shown here is derived from an EMBL/GenBank/DDBJ whole genome shotgun (WGS) entry which is preliminary data.</text>
</comment>
<dbReference type="GO" id="GO:0005886">
    <property type="term" value="C:plasma membrane"/>
    <property type="evidence" value="ECO:0007669"/>
    <property type="project" value="TreeGrafter"/>
</dbReference>
<keyword evidence="5" id="KW-0915">Sodium</keyword>
<dbReference type="GO" id="GO:0015385">
    <property type="term" value="F:sodium:proton antiporter activity"/>
    <property type="evidence" value="ECO:0007669"/>
    <property type="project" value="InterPro"/>
</dbReference>
<dbReference type="InterPro" id="IPR018422">
    <property type="entry name" value="Cation/H_exchanger_CPA1"/>
</dbReference>
<keyword evidence="14" id="KW-1185">Reference proteome</keyword>
<protein>
    <recommendedName>
        <fullName evidence="12">Cation/H+ exchanger transmembrane domain-containing protein</fullName>
    </recommendedName>
</protein>
<keyword evidence="7 10" id="KW-0472">Membrane</keyword>
<sequence length="503" mass="54019">MAQAARWTLLLTLGAAAATSPDAIQNEIKAQKTQKRWAGGELLVCAVIQLLLVNVAFRIDLSKRAPLLSTSSWAIVCGLLVRHCAYIVAADRASSIGLDPRILFFGLLRKGFISSVWIILLLAIVGTLISTFATGGAIVLLGQRGLITTFSSAEAFLYGSLLSATDPVATLVVFKKVKAPPLLFTLVFGESVLNDAVAIVMSSLFTNFIDSGNTEVTIQTALLMVAQLLGIGLGSVALAAIICYSSSCFLIHSDARLRQHPTYEISIVLLSAYASYVAADLCQLSGLLAVFLSGFFIRQYHVNNMSKASAFAFKHLLSTIAFQAENFIYFYLGLSVVAYKSSLTWDWSFVLSAFAVCLLARALSTFPLCAIANACSSIDRRIPFSYMLVIWFSGLRGAIAFALALNVRTTDPDHAAIIKSSTLFTALFTTVFFGMGTSPLLSLLGLSSKSINEEAVVVIQSSDNSTDEETAQSPRLELDVPNDTTHATNGEKRTLLPSTSSPQ</sequence>
<evidence type="ECO:0000256" key="8">
    <source>
        <dbReference type="ARBA" id="ARBA00023201"/>
    </source>
</evidence>
<evidence type="ECO:0000256" key="9">
    <source>
        <dbReference type="SAM" id="MobiDB-lite"/>
    </source>
</evidence>
<evidence type="ECO:0000313" key="13">
    <source>
        <dbReference type="EMBL" id="DAZ97424.1"/>
    </source>
</evidence>
<dbReference type="AlphaFoldDB" id="A0AAV2YY05"/>
<evidence type="ECO:0000256" key="11">
    <source>
        <dbReference type="SAM" id="SignalP"/>
    </source>
</evidence>
<feature type="region of interest" description="Disordered" evidence="9">
    <location>
        <begin position="462"/>
        <end position="503"/>
    </location>
</feature>
<dbReference type="Proteomes" id="UP001146120">
    <property type="component" value="Unassembled WGS sequence"/>
</dbReference>
<keyword evidence="3 10" id="KW-0812">Transmembrane</keyword>
<proteinExistence type="predicted"/>
<feature type="transmembrane region" description="Helical" evidence="10">
    <location>
        <begin position="155"/>
        <end position="174"/>
    </location>
</feature>
<evidence type="ECO:0000256" key="5">
    <source>
        <dbReference type="ARBA" id="ARBA00023053"/>
    </source>
</evidence>